<protein>
    <recommendedName>
        <fullName evidence="4">U-box domain-containing protein</fullName>
    </recommendedName>
</protein>
<dbReference type="EMBL" id="JALJOQ010000063">
    <property type="protein sequence ID" value="KAK9803078.1"/>
    <property type="molecule type" value="Genomic_DNA"/>
</dbReference>
<feature type="compositionally biased region" description="Polar residues" evidence="1">
    <location>
        <begin position="206"/>
        <end position="219"/>
    </location>
</feature>
<evidence type="ECO:0000313" key="3">
    <source>
        <dbReference type="Proteomes" id="UP001465755"/>
    </source>
</evidence>
<feature type="compositionally biased region" description="Low complexity" evidence="1">
    <location>
        <begin position="165"/>
        <end position="177"/>
    </location>
</feature>
<evidence type="ECO:0000256" key="1">
    <source>
        <dbReference type="SAM" id="MobiDB-lite"/>
    </source>
</evidence>
<evidence type="ECO:0008006" key="4">
    <source>
        <dbReference type="Google" id="ProtNLM"/>
    </source>
</evidence>
<name>A0AAW1P3E3_9CHLO</name>
<reference evidence="2 3" key="1">
    <citation type="journal article" date="2024" name="Nat. Commun.">
        <title>Phylogenomics reveals the evolutionary origins of lichenization in chlorophyte algae.</title>
        <authorList>
            <person name="Puginier C."/>
            <person name="Libourel C."/>
            <person name="Otte J."/>
            <person name="Skaloud P."/>
            <person name="Haon M."/>
            <person name="Grisel S."/>
            <person name="Petersen M."/>
            <person name="Berrin J.G."/>
            <person name="Delaux P.M."/>
            <person name="Dal Grande F."/>
            <person name="Keller J."/>
        </authorList>
    </citation>
    <scope>NUCLEOTIDE SEQUENCE [LARGE SCALE GENOMIC DNA]</scope>
    <source>
        <strain evidence="2 3">SAG 2036</strain>
    </source>
</reference>
<dbReference type="SUPFAM" id="SSF57850">
    <property type="entry name" value="RING/U-box"/>
    <property type="match status" value="1"/>
</dbReference>
<sequence length="573" mass="63366">MWLALSYQHGQVLKWSAANIISWGGAQVITEQEGAPLRSVAWATNVGGSHAFFMGMHHADAEYSGLSPEYLCTYQLQNGSSKPAGVGGTAFLCYGLNKDMTALDGIAVSALKTEVMSLSPCNKYLAVVKGGRMHTDDAGRGSGKVFILAANNAPVTGRDHVDKASQWSMSDTSSDHSASVRHWAADGGRTPTTSSEASNFDADSPGHSNIASTANSPGSHNGEHLRNRLEYYSQEGSKITAKVLAKHRAGQRKRKSFEGPSYWSVSAILATGSYSNGIRVKLAHWLVHEGPSAQLLNVAAPEVLMMDFGSFSWTFLEFCLLEKGPKELFRREKAVHGWRRAAFSFVKGLVKVVGFSLLNDVVCYRVLRKLSNRRYLPGHLALAASIWAGNAAVHSIAWRMRGRRGSLRFGETMNLALLAEADAIWSLRRATIWSQFVRFTAYLSVFVTHQVCRAAGSDYWTLRDVGVFLHILPPQSMWLPSCTLPQEVDDAMEEQCHDLKCPITFELLVQPTDFHGKIYERCAAERWIRRNARVPHSPDTPAFKHDLKSCPDMDRLLKAFREEFGVTIDWEAA</sequence>
<organism evidence="2 3">
    <name type="scientific">Symbiochloris irregularis</name>
    <dbReference type="NCBI Taxonomy" id="706552"/>
    <lineage>
        <taxon>Eukaryota</taxon>
        <taxon>Viridiplantae</taxon>
        <taxon>Chlorophyta</taxon>
        <taxon>core chlorophytes</taxon>
        <taxon>Trebouxiophyceae</taxon>
        <taxon>Trebouxiales</taxon>
        <taxon>Trebouxiaceae</taxon>
        <taxon>Symbiochloris</taxon>
    </lineage>
</organism>
<comment type="caution">
    <text evidence="2">The sequence shown here is derived from an EMBL/GenBank/DDBJ whole genome shotgun (WGS) entry which is preliminary data.</text>
</comment>
<dbReference type="Proteomes" id="UP001465755">
    <property type="component" value="Unassembled WGS sequence"/>
</dbReference>
<accession>A0AAW1P3E3</accession>
<gene>
    <name evidence="2" type="ORF">WJX73_007494</name>
</gene>
<feature type="region of interest" description="Disordered" evidence="1">
    <location>
        <begin position="158"/>
        <end position="224"/>
    </location>
</feature>
<dbReference type="AlphaFoldDB" id="A0AAW1P3E3"/>
<evidence type="ECO:0000313" key="2">
    <source>
        <dbReference type="EMBL" id="KAK9803078.1"/>
    </source>
</evidence>
<proteinExistence type="predicted"/>
<keyword evidence="3" id="KW-1185">Reference proteome</keyword>